<evidence type="ECO:0000256" key="5">
    <source>
        <dbReference type="ARBA" id="ARBA00023204"/>
    </source>
</evidence>
<dbReference type="PANTHER" id="PTHR33991">
    <property type="entry name" value="DNA REPAIR PROTEIN RECO"/>
    <property type="match status" value="1"/>
</dbReference>
<dbReference type="AlphaFoldDB" id="A0A239PQS7"/>
<dbReference type="RefSeq" id="WP_089411606.1">
    <property type="nucleotide sequence ID" value="NZ_FZQA01000002.1"/>
</dbReference>
<dbReference type="PANTHER" id="PTHR33991:SF1">
    <property type="entry name" value="DNA REPAIR PROTEIN RECO"/>
    <property type="match status" value="1"/>
</dbReference>
<keyword evidence="4 7" id="KW-0233">DNA recombination</keyword>
<dbReference type="Pfam" id="PF11967">
    <property type="entry name" value="RecO_N"/>
    <property type="match status" value="1"/>
</dbReference>
<name>A0A239PQS7_9PROT</name>
<dbReference type="GO" id="GO:0006310">
    <property type="term" value="P:DNA recombination"/>
    <property type="evidence" value="ECO:0007669"/>
    <property type="project" value="UniProtKB-UniRule"/>
</dbReference>
<dbReference type="NCBIfam" id="TIGR00613">
    <property type="entry name" value="reco"/>
    <property type="match status" value="1"/>
</dbReference>
<evidence type="ECO:0000313" key="10">
    <source>
        <dbReference type="Proteomes" id="UP000198346"/>
    </source>
</evidence>
<organism evidence="9 10">
    <name type="scientific">Amphiplicatus metriothermophilus</name>
    <dbReference type="NCBI Taxonomy" id="1519374"/>
    <lineage>
        <taxon>Bacteria</taxon>
        <taxon>Pseudomonadati</taxon>
        <taxon>Pseudomonadota</taxon>
        <taxon>Alphaproteobacteria</taxon>
        <taxon>Parvularculales</taxon>
        <taxon>Parvularculaceae</taxon>
        <taxon>Amphiplicatus</taxon>
    </lineage>
</organism>
<dbReference type="GO" id="GO:0006302">
    <property type="term" value="P:double-strand break repair"/>
    <property type="evidence" value="ECO:0007669"/>
    <property type="project" value="TreeGrafter"/>
</dbReference>
<evidence type="ECO:0000256" key="4">
    <source>
        <dbReference type="ARBA" id="ARBA00023172"/>
    </source>
</evidence>
<keyword evidence="5 7" id="KW-0234">DNA repair</keyword>
<dbReference type="InterPro" id="IPR037278">
    <property type="entry name" value="ARFGAP/RecO"/>
</dbReference>
<protein>
    <recommendedName>
        <fullName evidence="2 7">DNA repair protein RecO</fullName>
    </recommendedName>
    <alternativeName>
        <fullName evidence="6 7">Recombination protein O</fullName>
    </alternativeName>
</protein>
<proteinExistence type="inferred from homology"/>
<dbReference type="InterPro" id="IPR022572">
    <property type="entry name" value="DNA_rep/recomb_RecO_N"/>
</dbReference>
<evidence type="ECO:0000259" key="8">
    <source>
        <dbReference type="Pfam" id="PF11967"/>
    </source>
</evidence>
<feature type="domain" description="DNA replication/recombination mediator RecO N-terminal" evidence="8">
    <location>
        <begin position="1"/>
        <end position="74"/>
    </location>
</feature>
<dbReference type="HAMAP" id="MF_00201">
    <property type="entry name" value="RecO"/>
    <property type="match status" value="1"/>
</dbReference>
<dbReference type="EMBL" id="FZQA01000002">
    <property type="protein sequence ID" value="SNT72077.1"/>
    <property type="molecule type" value="Genomic_DNA"/>
</dbReference>
<dbReference type="OrthoDB" id="9804792at2"/>
<comment type="function">
    <text evidence="7">Involved in DNA repair and RecF pathway recombination.</text>
</comment>
<dbReference type="SUPFAM" id="SSF57863">
    <property type="entry name" value="ArfGap/RecO-like zinc finger"/>
    <property type="match status" value="1"/>
</dbReference>
<dbReference type="Pfam" id="PF02565">
    <property type="entry name" value="RecO_C"/>
    <property type="match status" value="1"/>
</dbReference>
<dbReference type="SUPFAM" id="SSF50249">
    <property type="entry name" value="Nucleic acid-binding proteins"/>
    <property type="match status" value="1"/>
</dbReference>
<evidence type="ECO:0000256" key="1">
    <source>
        <dbReference type="ARBA" id="ARBA00007452"/>
    </source>
</evidence>
<reference evidence="9 10" key="1">
    <citation type="submission" date="2017-07" db="EMBL/GenBank/DDBJ databases">
        <authorList>
            <person name="Sun Z.S."/>
            <person name="Albrecht U."/>
            <person name="Echele G."/>
            <person name="Lee C.C."/>
        </authorList>
    </citation>
    <scope>NUCLEOTIDE SEQUENCE [LARGE SCALE GENOMIC DNA]</scope>
    <source>
        <strain evidence="9 10">CGMCC 1.12710</strain>
    </source>
</reference>
<accession>A0A239PQS7</accession>
<evidence type="ECO:0000256" key="2">
    <source>
        <dbReference type="ARBA" id="ARBA00021310"/>
    </source>
</evidence>
<dbReference type="InterPro" id="IPR012340">
    <property type="entry name" value="NA-bd_OB-fold"/>
</dbReference>
<evidence type="ECO:0000256" key="6">
    <source>
        <dbReference type="ARBA" id="ARBA00033409"/>
    </source>
</evidence>
<keyword evidence="10" id="KW-1185">Reference proteome</keyword>
<gene>
    <name evidence="7" type="primary">recO</name>
    <name evidence="9" type="ORF">SAMN06297382_1108</name>
</gene>
<dbReference type="InterPro" id="IPR003717">
    <property type="entry name" value="RecO"/>
</dbReference>
<sequence>MQFADEAVVLSARPHGEAHAVVELFTPAHGRWAGLVYGGQGRRMQPVLQPGNGVRAEWKGRLSDSLGHFSLELVNARAAALMQERLSLAGLSAACAVAAACLPEREAHARAYHAMSVLLDNLDDAQVWPALMARWELGLLAELGFGLTLDRCAATGTRENLIYVSPRSACAVSAEAGEPYKGKLLPLPAFLRGESAEASLADALDALKTTGYFIETRILHPAGRQLPEARARLLELLAKTNN</sequence>
<dbReference type="GO" id="GO:0043590">
    <property type="term" value="C:bacterial nucleoid"/>
    <property type="evidence" value="ECO:0007669"/>
    <property type="project" value="TreeGrafter"/>
</dbReference>
<dbReference type="InterPro" id="IPR042242">
    <property type="entry name" value="RecO_C"/>
</dbReference>
<dbReference type="Proteomes" id="UP000198346">
    <property type="component" value="Unassembled WGS sequence"/>
</dbReference>
<evidence type="ECO:0000256" key="3">
    <source>
        <dbReference type="ARBA" id="ARBA00022763"/>
    </source>
</evidence>
<keyword evidence="3 7" id="KW-0227">DNA damage</keyword>
<dbReference type="Gene3D" id="2.40.50.140">
    <property type="entry name" value="Nucleic acid-binding proteins"/>
    <property type="match status" value="1"/>
</dbReference>
<evidence type="ECO:0000313" key="9">
    <source>
        <dbReference type="EMBL" id="SNT72077.1"/>
    </source>
</evidence>
<comment type="similarity">
    <text evidence="1 7">Belongs to the RecO family.</text>
</comment>
<evidence type="ECO:0000256" key="7">
    <source>
        <dbReference type="HAMAP-Rule" id="MF_00201"/>
    </source>
</evidence>
<dbReference type="Gene3D" id="1.20.1440.120">
    <property type="entry name" value="Recombination protein O, C-terminal domain"/>
    <property type="match status" value="1"/>
</dbReference>